<gene>
    <name evidence="2" type="ordered locus">Cpar_0872</name>
</gene>
<feature type="transmembrane region" description="Helical" evidence="1">
    <location>
        <begin position="96"/>
        <end position="118"/>
    </location>
</feature>
<proteinExistence type="predicted"/>
<keyword evidence="1" id="KW-1133">Transmembrane helix</keyword>
<protein>
    <recommendedName>
        <fullName evidence="4">Zinc ribbon domain-containing protein</fullName>
    </recommendedName>
</protein>
<dbReference type="eggNOG" id="ENOG50325MS">
    <property type="taxonomic scope" value="Bacteria"/>
</dbReference>
<dbReference type="STRING" id="517417.Cpar_0872"/>
<accession>B3QMY2</accession>
<name>B3QMY2_CHLP8</name>
<keyword evidence="3" id="KW-1185">Reference proteome</keyword>
<keyword evidence="1" id="KW-0812">Transmembrane</keyword>
<reference evidence="2" key="1">
    <citation type="submission" date="2008-06" db="EMBL/GenBank/DDBJ databases">
        <title>Complete sequence of Chlorobaculum parvum NCIB 8327.</title>
        <authorList>
            <consortium name="US DOE Joint Genome Institute"/>
            <person name="Lucas S."/>
            <person name="Copeland A."/>
            <person name="Lapidus A."/>
            <person name="Glavina del Rio T."/>
            <person name="Dalin E."/>
            <person name="Tice H."/>
            <person name="Bruce D."/>
            <person name="Goodwin L."/>
            <person name="Pitluck S."/>
            <person name="Schmutz J."/>
            <person name="Larimer F."/>
            <person name="Land M."/>
            <person name="Hauser L."/>
            <person name="Kyrpides N."/>
            <person name="Mikhailova N."/>
            <person name="Zhao F."/>
            <person name="Li T."/>
            <person name="Liu Z."/>
            <person name="Overmann J."/>
            <person name="Bryant D.A."/>
            <person name="Richardson P."/>
        </authorList>
    </citation>
    <scope>NUCLEOTIDE SEQUENCE [LARGE SCALE GENOMIC DNA]</scope>
    <source>
        <strain evidence="2">NCIB 8327</strain>
    </source>
</reference>
<evidence type="ECO:0000313" key="2">
    <source>
        <dbReference type="EMBL" id="ACF11285.1"/>
    </source>
</evidence>
<dbReference type="HOGENOM" id="CLU_1934300_0_0_10"/>
<organism evidence="2 3">
    <name type="scientific">Chlorobaculum parvum (strain DSM 263 / NCIMB 8327)</name>
    <name type="common">Chlorobium vibrioforme subsp. thiosulfatophilum</name>
    <dbReference type="NCBI Taxonomy" id="517417"/>
    <lineage>
        <taxon>Bacteria</taxon>
        <taxon>Pseudomonadati</taxon>
        <taxon>Chlorobiota</taxon>
        <taxon>Chlorobiia</taxon>
        <taxon>Chlorobiales</taxon>
        <taxon>Chlorobiaceae</taxon>
        <taxon>Chlorobaculum</taxon>
    </lineage>
</organism>
<evidence type="ECO:0000313" key="3">
    <source>
        <dbReference type="Proteomes" id="UP000008811"/>
    </source>
</evidence>
<sequence>MVQCRECKASVSENAPICPRCGAPQPYKATWHGYGFYYQSKLLIFGLPLLCISFCYNRNRVPKPAIGIIAIGQFAAGIVCVSQFGIGIVSLSQITIAYFAIAQIALCYQCIAQVGFVLDRGIGQFIRHLF</sequence>
<dbReference type="EMBL" id="CP001099">
    <property type="protein sequence ID" value="ACF11285.1"/>
    <property type="molecule type" value="Genomic_DNA"/>
</dbReference>
<evidence type="ECO:0000256" key="1">
    <source>
        <dbReference type="SAM" id="Phobius"/>
    </source>
</evidence>
<evidence type="ECO:0008006" key="4">
    <source>
        <dbReference type="Google" id="ProtNLM"/>
    </source>
</evidence>
<keyword evidence="1" id="KW-0472">Membrane</keyword>
<feature type="transmembrane region" description="Helical" evidence="1">
    <location>
        <begin position="68"/>
        <end position="90"/>
    </location>
</feature>
<dbReference type="Proteomes" id="UP000008811">
    <property type="component" value="Chromosome"/>
</dbReference>
<dbReference type="AlphaFoldDB" id="B3QMY2"/>
<feature type="transmembrane region" description="Helical" evidence="1">
    <location>
        <begin position="36"/>
        <end position="56"/>
    </location>
</feature>
<dbReference type="KEGG" id="cpc:Cpar_0872"/>